<reference evidence="11" key="1">
    <citation type="submission" date="2025-08" db="UniProtKB">
        <authorList>
            <consortium name="RefSeq"/>
        </authorList>
    </citation>
    <scope>IDENTIFICATION</scope>
</reference>
<dbReference type="PANTHER" id="PTHR33463">
    <property type="entry name" value="NB-ARC DOMAIN-CONTAINING PROTEIN-RELATED"/>
    <property type="match status" value="1"/>
</dbReference>
<dbReference type="RefSeq" id="XP_021815588.1">
    <property type="nucleotide sequence ID" value="XM_021959896.1"/>
</dbReference>
<feature type="domain" description="NB-ARC" evidence="8">
    <location>
        <begin position="197"/>
        <end position="336"/>
    </location>
</feature>
<protein>
    <submittedName>
        <fullName evidence="11">Disease resistance protein At4g27190-like</fullName>
    </submittedName>
</protein>
<dbReference type="Gene3D" id="3.80.10.10">
    <property type="entry name" value="Ribonuclease Inhibitor"/>
    <property type="match status" value="4"/>
</dbReference>
<keyword evidence="2" id="KW-0433">Leucine-rich repeat</keyword>
<dbReference type="Proteomes" id="UP000515124">
    <property type="component" value="Unplaced"/>
</dbReference>
<feature type="domain" description="Disease resistance protein At4g27190-like leucine-rich repeats" evidence="9">
    <location>
        <begin position="1411"/>
        <end position="1558"/>
    </location>
</feature>
<dbReference type="InterPro" id="IPR002182">
    <property type="entry name" value="NB-ARC"/>
</dbReference>
<evidence type="ECO:0000256" key="3">
    <source>
        <dbReference type="ARBA" id="ARBA00022737"/>
    </source>
</evidence>
<keyword evidence="10" id="KW-1185">Reference proteome</keyword>
<keyword evidence="3" id="KW-0677">Repeat</keyword>
<evidence type="ECO:0000256" key="2">
    <source>
        <dbReference type="ARBA" id="ARBA00022614"/>
    </source>
</evidence>
<evidence type="ECO:0000313" key="10">
    <source>
        <dbReference type="Proteomes" id="UP000515124"/>
    </source>
</evidence>
<dbReference type="SUPFAM" id="SSF52540">
    <property type="entry name" value="P-loop containing nucleoside triphosphate hydrolases"/>
    <property type="match status" value="1"/>
</dbReference>
<sequence length="1661" mass="188121">MEICISVLGKVSEYTVAPVWRQFSYLIHYKSNIEHLASQVERLGDKTNGVRLRVDAATRNLEIIAPEVETWLRDVSMTILEKEACFEKERVAKAGCFNGWCLNLKARHSLGRKAKKMTLVVNELLGDGSFRMVAYPAPPPEIGFPSMQHSEDFTLAVTNTAPHEGVGSSRRSNLDPSPAPMELYEGVQSRLLPYTKEVLRALHDDNINMIGISGINMEGEEIVTTEEFIQRVKEQDLFEGVMMTVVSPNPDLKRMQGEIAEMLGLNLESESLVERAEMLRARMSADSKRYLIILADVSKTLNLEEFGIPCVDVDSKRRCKIIWMSQLPNVFSDMRTQSNFKWSWVYPSVGGSNDFESRNNSIITDVMHALTDDQINPVVLCGMGGIGKTTLVEEVGKRAKADGLFDEVTMAVFTQTADLSRIQDEIAEFLGLELTEKGLRGRADKLHRRLSGTKRVLVILDNVSTQVNLKTVGIPFHCDKMSCKFLVTSRNQDIFNDMETKKNFPIDVLTEQEAWDLFKEMAGSSIESPELYFVAHEVMSKCAGLPIAITTVGRALKHKSKNVWNDALRQLTRACPENIPGMIQEVYPKIELSYECLESHEAKACFLLCCLYPEGCNIPIEDLVRYGCGLKLFKSIHSMVEGRNSVETLVGILKSSFLLVDSNKEGCVRMHDVVRDAALSIASKSRDVFVVRYGTELNGWPNNYVSGQYISSTLITNETPELLLLSCPDECLLKPLATILEGMENLKVLVMKNTFVMPILPSLPLLKNLQTLCLEHCNLNLDIGPVIGELRTLMTLSLRGSYIEQLPDECKNLIDLRVLDLTGCNSLKVISTGVISKFFLLEELCMWNNFGQWVVGDQTPIVLDQPCRDRVEAQLEQEQIDRLEEEFLGSREEHTRFVDWMIEEYHDEEAETYAAITDLLFLLHLTTLEIVLPPVKNLLRTCSLLFRGLVRFRISIGMMDKKWDVNPCDNYLRLHDLDAEFSLVGSEITGLLKDTNTLEVKMKNLKDPLNVLDVEGYVNLKSLTLNDCDALEYLIDMTRSLENEGLESHTLEYLEDKYGSISRVPRRVFPVLNSLKINGARSLNEICYGQLRMGSFEELRQLVLLNLPVLTHLWMVPTEFECLPNLRRVEVSSCHSLESLFLLSVAGGLKKLEELDIRYCHHLEEIVALEEGREHGEEANYKIKFPNLIRLNLRDLPSLVGISKNIYQMNFPQLITLKLLQLPELISLCPSSLAPESSSTAVIQHLFDPKVRSFRALRLMVVDNSEKLTGVFSSNLVDNLKNLLQLEVMDCSSLKTVFDFEGLEITNKHVTATLSCLEKMELTNLPLLEYVWKPPQNILAFQNLRMLQVMQCMTLRYVFPVFIVEGLVKLESMYISDCDMMRDIVTQNEESGDGEATNKIVLPQVDLPVLETLEIRQMYNFKGIWNSQLPPHSFCELRDLNVSNCSRLLCLVPMYMQTRLQKLEKLNVRNCNLLEEIFEFRELPANEGHAVTTSQSREAPSTSQPEGMQISKMDSRQTQGFQNLTSLYVSDCNNLRNLVSPSIARGLQNLKNLSISNCLKIEEIVTTEVVETEDNGMLPQLSCLELSELPYLTSFSHGKYAFKWPLVEMIIVDECPEMTNFCLGSLRTAKEVKISISGAGENLWQELNDSREESWSAFLDP</sequence>
<evidence type="ECO:0000259" key="8">
    <source>
        <dbReference type="Pfam" id="PF00931"/>
    </source>
</evidence>
<dbReference type="Gene3D" id="1.10.8.430">
    <property type="entry name" value="Helical domain of apoptotic protease-activating factors"/>
    <property type="match status" value="1"/>
</dbReference>
<dbReference type="KEGG" id="pavi:110758107"/>
<dbReference type="InterPro" id="IPR042197">
    <property type="entry name" value="Apaf_helical"/>
</dbReference>
<dbReference type="GO" id="GO:0006952">
    <property type="term" value="P:defense response"/>
    <property type="evidence" value="ECO:0007669"/>
    <property type="project" value="UniProtKB-KW"/>
</dbReference>
<evidence type="ECO:0000256" key="1">
    <source>
        <dbReference type="ARBA" id="ARBA00008894"/>
    </source>
</evidence>
<dbReference type="InterPro" id="IPR032675">
    <property type="entry name" value="LRR_dom_sf"/>
</dbReference>
<feature type="domain" description="Disease resistance protein At4g27190-like leucine-rich repeats" evidence="9">
    <location>
        <begin position="1249"/>
        <end position="1379"/>
    </location>
</feature>
<accession>A0A6P5SPG2</accession>
<evidence type="ECO:0000259" key="9">
    <source>
        <dbReference type="Pfam" id="PF23247"/>
    </source>
</evidence>
<dbReference type="SUPFAM" id="SSF52047">
    <property type="entry name" value="RNI-like"/>
    <property type="match status" value="2"/>
</dbReference>
<feature type="compositionally biased region" description="Polar residues" evidence="7">
    <location>
        <begin position="1491"/>
        <end position="1506"/>
    </location>
</feature>
<keyword evidence="4" id="KW-0547">Nucleotide-binding</keyword>
<dbReference type="Pfam" id="PF23247">
    <property type="entry name" value="LRR_RPS2"/>
    <property type="match status" value="3"/>
</dbReference>
<evidence type="ECO:0000256" key="7">
    <source>
        <dbReference type="SAM" id="MobiDB-lite"/>
    </source>
</evidence>
<dbReference type="SUPFAM" id="SSF52058">
    <property type="entry name" value="L domain-like"/>
    <property type="match status" value="1"/>
</dbReference>
<evidence type="ECO:0000256" key="5">
    <source>
        <dbReference type="ARBA" id="ARBA00022821"/>
    </source>
</evidence>
<dbReference type="GO" id="GO:0043531">
    <property type="term" value="F:ADP binding"/>
    <property type="evidence" value="ECO:0007669"/>
    <property type="project" value="InterPro"/>
</dbReference>
<proteinExistence type="inferred from homology"/>
<name>A0A6P5SPG2_PRUAV</name>
<feature type="domain" description="NB-ARC" evidence="8">
    <location>
        <begin position="363"/>
        <end position="523"/>
    </location>
</feature>
<evidence type="ECO:0000256" key="6">
    <source>
        <dbReference type="ARBA" id="ARBA00022840"/>
    </source>
</evidence>
<keyword evidence="5" id="KW-0611">Plant defense</keyword>
<evidence type="ECO:0000256" key="4">
    <source>
        <dbReference type="ARBA" id="ARBA00022741"/>
    </source>
</evidence>
<feature type="region of interest" description="Disordered" evidence="7">
    <location>
        <begin position="1489"/>
        <end position="1512"/>
    </location>
</feature>
<feature type="domain" description="Disease resistance protein At4g27190-like leucine-rich repeats" evidence="9">
    <location>
        <begin position="1067"/>
        <end position="1160"/>
    </location>
</feature>
<comment type="similarity">
    <text evidence="1">Belongs to the disease resistance NB-LRR family.</text>
</comment>
<dbReference type="InterPro" id="IPR057135">
    <property type="entry name" value="At4g27190-like_LRR"/>
</dbReference>
<dbReference type="PRINTS" id="PR00364">
    <property type="entry name" value="DISEASERSIST"/>
</dbReference>
<organism evidence="10 11">
    <name type="scientific">Prunus avium</name>
    <name type="common">Cherry</name>
    <name type="synonym">Cerasus avium</name>
    <dbReference type="NCBI Taxonomy" id="42229"/>
    <lineage>
        <taxon>Eukaryota</taxon>
        <taxon>Viridiplantae</taxon>
        <taxon>Streptophyta</taxon>
        <taxon>Embryophyta</taxon>
        <taxon>Tracheophyta</taxon>
        <taxon>Spermatophyta</taxon>
        <taxon>Magnoliopsida</taxon>
        <taxon>eudicotyledons</taxon>
        <taxon>Gunneridae</taxon>
        <taxon>Pentapetalae</taxon>
        <taxon>rosids</taxon>
        <taxon>fabids</taxon>
        <taxon>Rosales</taxon>
        <taxon>Rosaceae</taxon>
        <taxon>Amygdaloideae</taxon>
        <taxon>Amygdaleae</taxon>
        <taxon>Prunus</taxon>
    </lineage>
</organism>
<dbReference type="InterPro" id="IPR036388">
    <property type="entry name" value="WH-like_DNA-bd_sf"/>
</dbReference>
<dbReference type="InterPro" id="IPR050905">
    <property type="entry name" value="Plant_NBS-LRR"/>
</dbReference>
<dbReference type="Gene3D" id="1.10.10.10">
    <property type="entry name" value="Winged helix-like DNA-binding domain superfamily/Winged helix DNA-binding domain"/>
    <property type="match status" value="1"/>
</dbReference>
<dbReference type="GeneID" id="110758107"/>
<dbReference type="Pfam" id="PF00931">
    <property type="entry name" value="NB-ARC"/>
    <property type="match status" value="2"/>
</dbReference>
<dbReference type="InterPro" id="IPR027417">
    <property type="entry name" value="P-loop_NTPase"/>
</dbReference>
<gene>
    <name evidence="11" type="primary">LOC110758107</name>
</gene>
<dbReference type="Gene3D" id="3.40.50.300">
    <property type="entry name" value="P-loop containing nucleotide triphosphate hydrolases"/>
    <property type="match status" value="2"/>
</dbReference>
<dbReference type="GO" id="GO:0005524">
    <property type="term" value="F:ATP binding"/>
    <property type="evidence" value="ECO:0007669"/>
    <property type="project" value="UniProtKB-KW"/>
</dbReference>
<evidence type="ECO:0000313" key="11">
    <source>
        <dbReference type="RefSeq" id="XP_021815588.1"/>
    </source>
</evidence>
<keyword evidence="6" id="KW-0067">ATP-binding</keyword>
<dbReference type="PANTHER" id="PTHR33463:SF203">
    <property type="entry name" value="AAA+ ATPASE DOMAIN-CONTAINING PROTEIN"/>
    <property type="match status" value="1"/>
</dbReference>